<comment type="function">
    <text evidence="11">Component of the MMS22L-TONSL complex, a complex that promotes homologous recombination-mediated repair of double-strand breaks (DSBs) at stalled or collapsed replication forks. The MMS22L-TONSL complex is required to maintain genome integrity during DNA replication. It mediates the assembly of RAD51 filaments on single-stranded DNA (ssDNA): the MMS22L-TONSL complex is recruited to DSBs following histone replacement by histone chaperones and eviction of the replication protein A complex (RPA/RP-A) from DSBs. Following recruitment to DSBs, the TONSL-MMS22L complex promotes recruitment of RAD51 filaments and subsequent homologous recombination. Within the complex, MMS22L acts by binding ssDNA.</text>
</comment>
<feature type="domain" description="MMS22-like C-terminal" evidence="13">
    <location>
        <begin position="853"/>
        <end position="1229"/>
    </location>
</feature>
<dbReference type="GO" id="GO:0031297">
    <property type="term" value="P:replication fork processing"/>
    <property type="evidence" value="ECO:0007669"/>
    <property type="project" value="InterPro"/>
</dbReference>
<comment type="subcellular location">
    <subcellularLocation>
        <location evidence="2">Chromosome</location>
    </subcellularLocation>
    <subcellularLocation>
        <location evidence="1">Nucleus</location>
    </subcellularLocation>
</comment>
<dbReference type="EMBL" id="JAPFRF010000002">
    <property type="protein sequence ID" value="KAJ7341771.1"/>
    <property type="molecule type" value="Genomic_DNA"/>
</dbReference>
<evidence type="ECO:0000256" key="2">
    <source>
        <dbReference type="ARBA" id="ARBA00004286"/>
    </source>
</evidence>
<keyword evidence="6" id="KW-0227">DNA damage</keyword>
<dbReference type="AlphaFoldDB" id="A0A9Q1B752"/>
<dbReference type="InterPro" id="IPR029424">
    <property type="entry name" value="MMS22L_C"/>
</dbReference>
<evidence type="ECO:0000256" key="5">
    <source>
        <dbReference type="ARBA" id="ARBA00022454"/>
    </source>
</evidence>
<gene>
    <name evidence="14" type="ORF">JRQ81_006844</name>
</gene>
<keyword evidence="5" id="KW-0158">Chromosome</keyword>
<evidence type="ECO:0000313" key="14">
    <source>
        <dbReference type="EMBL" id="KAJ7341771.1"/>
    </source>
</evidence>
<feature type="domain" description="Protein MMS22-like N-terminal" evidence="12">
    <location>
        <begin position="33"/>
        <end position="737"/>
    </location>
</feature>
<organism evidence="14 15">
    <name type="scientific">Phrynocephalus forsythii</name>
    <dbReference type="NCBI Taxonomy" id="171643"/>
    <lineage>
        <taxon>Eukaryota</taxon>
        <taxon>Metazoa</taxon>
        <taxon>Chordata</taxon>
        <taxon>Craniata</taxon>
        <taxon>Vertebrata</taxon>
        <taxon>Euteleostomi</taxon>
        <taxon>Lepidosauria</taxon>
        <taxon>Squamata</taxon>
        <taxon>Bifurcata</taxon>
        <taxon>Unidentata</taxon>
        <taxon>Episquamata</taxon>
        <taxon>Toxicofera</taxon>
        <taxon>Iguania</taxon>
        <taxon>Acrodonta</taxon>
        <taxon>Agamidae</taxon>
        <taxon>Agaminae</taxon>
        <taxon>Phrynocephalus</taxon>
    </lineage>
</organism>
<evidence type="ECO:0000313" key="15">
    <source>
        <dbReference type="Proteomes" id="UP001142489"/>
    </source>
</evidence>
<dbReference type="Pfam" id="PF14910">
    <property type="entry name" value="MMS22L_N"/>
    <property type="match status" value="1"/>
</dbReference>
<sequence length="1245" mass="141931">MDADMSIPSVPSSFSDSLEMAMEMERQPSRLLSFSCVSELTNGGKSFSPDSYLASGSLKRILLGLDPFPTDYEEDTVELFGFQWVNETALVESCTLLFGLLRQNMQKLENLVQSSDFGQAANLHWEAHNIKQQCTEFLQYVKVFIFRYLEPQEMEEEEAVLFHPYEKQEAELPSVLVEELHSLTLHVGRLHELPSRIVGGFTILPQAKLFPPSWHLLHLLLDIHWSVLEILHLLGEKMPRQTVYAHRFTNLTGENLTNISLFEDHCENLLYDLISLSANRYTKVRPSEALTSHPYPCICVKELWVLLIHLLDNRNKNSLTESFWSWLNRILRSAFEKKRGTEEMAAAESIPCNDPLSFSWWMITHLALLYQVDRNGHVDEKKSMESNWPYVEDLLKRSIGSQAGVLEEHLRMHLQCCLTLTRIWDANLSTVTILWEHYSKNLNSPFIIPWLGVKGLANINRTPMSMYEMVKNCCSNQHTPDMYASSNSYHFFLRILTQIMKKAVKTNGVHPWKQIKGRIYSKFHQKKMRELTEVGLQNFFYLFLVLAAIAETEDVASRMMELLHCLSPVSTSIPQRTLIWKGYFAFILTYVEKNMDVSVLAQHISSAFHEKAKEFLVARNDRAQKQNLWMLLSTYVDGVQEVFETSISLNLSEEKLLSDGFSMLLPGCRGAELSAVLTFLQDVLFKLRTVYQHSSQGLFRNTEPKAQPSLVAKEHHLAVARALWRNFFPYMKGQRMSQTPPPQLADTAAGFTLLALDMPSTCTSDLQPQPVWSMMQLFGWDDMVHPKLVSRYLSHLIQNSALSDTLNGMGQTSYQALLVQSWFRCTLQMFIDQPTHTLVRTDAEQIADRNYLEQLTELTRLIFKLPEVAAIFSQTRTEESLYRQDPKDAVFQFIKAFGRNYSGLQTLTEKSAMVAKALEYTGDVLKYVKPYLTRKGPAEGLHLTYRIIGCLVKSWAAILATSKAQPLLFRIIDCLLLPHTVLQQDKELPTAILSAIRENLPLFLQGLSFTCCQSQTQVAYLNQLLGNVIKQYLGRFLPLPSSPRPGQHPILLAMCSSTTMPGALHLRKITMQVLSESYLHFKGHAPPSRLASTLSFVLDVLRRTKDTEVCDVEVLLPCVLKCLVLVNEPQVKRLSTEILQCVVEGCQARPGGELATQLTSVFRQFIQDYTPVYDNQVYSIFEAVATLDQSLVISLIPAMTEALRNSEYKQGLGRNTVQREAYKKLLSQLAEAGQTEILKLENETH</sequence>
<dbReference type="PANTHER" id="PTHR28547">
    <property type="entry name" value="PROTEIN MMS22-LIKE"/>
    <property type="match status" value="1"/>
</dbReference>
<evidence type="ECO:0000256" key="7">
    <source>
        <dbReference type="ARBA" id="ARBA00022853"/>
    </source>
</evidence>
<comment type="similarity">
    <text evidence="3">Belongs to the MMS22 family. MMS22L subfamily.</text>
</comment>
<protein>
    <recommendedName>
        <fullName evidence="4">Protein MMS22-like</fullName>
    </recommendedName>
    <alternativeName>
        <fullName evidence="10">Methyl methanesulfonate-sensitivity protein 22-like</fullName>
    </alternativeName>
</protein>
<evidence type="ECO:0000256" key="3">
    <source>
        <dbReference type="ARBA" id="ARBA00006585"/>
    </source>
</evidence>
<comment type="caution">
    <text evidence="14">The sequence shown here is derived from an EMBL/GenBank/DDBJ whole genome shotgun (WGS) entry which is preliminary data.</text>
</comment>
<dbReference type="OrthoDB" id="8193282at2759"/>
<dbReference type="InterPro" id="IPR029425">
    <property type="entry name" value="MMS22L_N"/>
</dbReference>
<evidence type="ECO:0000256" key="4">
    <source>
        <dbReference type="ARBA" id="ARBA00021061"/>
    </source>
</evidence>
<dbReference type="Pfam" id="PF14911">
    <property type="entry name" value="MMS22L_C"/>
    <property type="match status" value="1"/>
</dbReference>
<evidence type="ECO:0000259" key="13">
    <source>
        <dbReference type="Pfam" id="PF14911"/>
    </source>
</evidence>
<dbReference type="Proteomes" id="UP001142489">
    <property type="component" value="Unassembled WGS sequence"/>
</dbReference>
<dbReference type="GO" id="GO:0043596">
    <property type="term" value="C:nuclear replication fork"/>
    <property type="evidence" value="ECO:0007669"/>
    <property type="project" value="TreeGrafter"/>
</dbReference>
<dbReference type="GO" id="GO:0000724">
    <property type="term" value="P:double-strand break repair via homologous recombination"/>
    <property type="evidence" value="ECO:0007669"/>
    <property type="project" value="InterPro"/>
</dbReference>
<evidence type="ECO:0000259" key="12">
    <source>
        <dbReference type="Pfam" id="PF14910"/>
    </source>
</evidence>
<dbReference type="PANTHER" id="PTHR28547:SF1">
    <property type="entry name" value="PROTEIN MMS22-LIKE"/>
    <property type="match status" value="1"/>
</dbReference>
<evidence type="ECO:0000256" key="10">
    <source>
        <dbReference type="ARBA" id="ARBA00033326"/>
    </source>
</evidence>
<reference evidence="14" key="1">
    <citation type="journal article" date="2023" name="DNA Res.">
        <title>Chromosome-level genome assembly of Phrynocephalus forsythii using third-generation DNA sequencing and Hi-C analysis.</title>
        <authorList>
            <person name="Qi Y."/>
            <person name="Zhao W."/>
            <person name="Zhao Y."/>
            <person name="Niu C."/>
            <person name="Cao S."/>
            <person name="Zhang Y."/>
        </authorList>
    </citation>
    <scope>NUCLEOTIDE SEQUENCE</scope>
    <source>
        <tissue evidence="14">Muscle</tissue>
    </source>
</reference>
<evidence type="ECO:0000256" key="1">
    <source>
        <dbReference type="ARBA" id="ARBA00004123"/>
    </source>
</evidence>
<evidence type="ECO:0000256" key="8">
    <source>
        <dbReference type="ARBA" id="ARBA00023204"/>
    </source>
</evidence>
<dbReference type="GO" id="GO:0006325">
    <property type="term" value="P:chromatin organization"/>
    <property type="evidence" value="ECO:0007669"/>
    <property type="project" value="UniProtKB-KW"/>
</dbReference>
<evidence type="ECO:0000256" key="11">
    <source>
        <dbReference type="ARBA" id="ARBA00045147"/>
    </source>
</evidence>
<accession>A0A9Q1B752</accession>
<keyword evidence="8" id="KW-0234">DNA repair</keyword>
<dbReference type="InterPro" id="IPR042320">
    <property type="entry name" value="MMS22-like"/>
</dbReference>
<proteinExistence type="inferred from homology"/>
<keyword evidence="15" id="KW-1185">Reference proteome</keyword>
<evidence type="ECO:0000256" key="9">
    <source>
        <dbReference type="ARBA" id="ARBA00023242"/>
    </source>
</evidence>
<name>A0A9Q1B752_9SAUR</name>
<keyword evidence="9" id="KW-0539">Nucleus</keyword>
<evidence type="ECO:0000256" key="6">
    <source>
        <dbReference type="ARBA" id="ARBA00022763"/>
    </source>
</evidence>
<keyword evidence="7" id="KW-0156">Chromatin regulator</keyword>